<dbReference type="EMBL" id="JASBNA010000030">
    <property type="protein sequence ID" value="KAK7683504.1"/>
    <property type="molecule type" value="Genomic_DNA"/>
</dbReference>
<feature type="compositionally biased region" description="Basic residues" evidence="2">
    <location>
        <begin position="985"/>
        <end position="994"/>
    </location>
</feature>
<dbReference type="GO" id="GO:0008270">
    <property type="term" value="F:zinc ion binding"/>
    <property type="evidence" value="ECO:0007669"/>
    <property type="project" value="UniProtKB-KW"/>
</dbReference>
<feature type="region of interest" description="Disordered" evidence="2">
    <location>
        <begin position="117"/>
        <end position="142"/>
    </location>
</feature>
<dbReference type="AlphaFoldDB" id="A0AAW0FVT7"/>
<protein>
    <recommendedName>
        <fullName evidence="3">SWIM-type domain-containing protein</fullName>
    </recommendedName>
</protein>
<name>A0AAW0FVT7_9APHY</name>
<accession>A0AAW0FVT7</accession>
<feature type="domain" description="SWIM-type" evidence="3">
    <location>
        <begin position="692"/>
        <end position="728"/>
    </location>
</feature>
<gene>
    <name evidence="4" type="ORF">QCA50_013338</name>
</gene>
<reference evidence="4 5" key="1">
    <citation type="submission" date="2022-09" db="EMBL/GenBank/DDBJ databases">
        <authorList>
            <person name="Palmer J.M."/>
        </authorList>
    </citation>
    <scope>NUCLEOTIDE SEQUENCE [LARGE SCALE GENOMIC DNA]</scope>
    <source>
        <strain evidence="4 5">DSM 7382</strain>
    </source>
</reference>
<evidence type="ECO:0000313" key="5">
    <source>
        <dbReference type="Proteomes" id="UP001385951"/>
    </source>
</evidence>
<comment type="caution">
    <text evidence="4">The sequence shown here is derived from an EMBL/GenBank/DDBJ whole genome shotgun (WGS) entry which is preliminary data.</text>
</comment>
<keyword evidence="1" id="KW-0862">Zinc</keyword>
<proteinExistence type="predicted"/>
<keyword evidence="1" id="KW-0479">Metal-binding</keyword>
<feature type="region of interest" description="Disordered" evidence="2">
    <location>
        <begin position="820"/>
        <end position="842"/>
    </location>
</feature>
<dbReference type="PROSITE" id="PS50966">
    <property type="entry name" value="ZF_SWIM"/>
    <property type="match status" value="1"/>
</dbReference>
<evidence type="ECO:0000259" key="3">
    <source>
        <dbReference type="PROSITE" id="PS50966"/>
    </source>
</evidence>
<feature type="compositionally biased region" description="Acidic residues" evidence="2">
    <location>
        <begin position="829"/>
        <end position="842"/>
    </location>
</feature>
<evidence type="ECO:0000256" key="2">
    <source>
        <dbReference type="SAM" id="MobiDB-lite"/>
    </source>
</evidence>
<organism evidence="4 5">
    <name type="scientific">Cerrena zonata</name>
    <dbReference type="NCBI Taxonomy" id="2478898"/>
    <lineage>
        <taxon>Eukaryota</taxon>
        <taxon>Fungi</taxon>
        <taxon>Dikarya</taxon>
        <taxon>Basidiomycota</taxon>
        <taxon>Agaricomycotina</taxon>
        <taxon>Agaricomycetes</taxon>
        <taxon>Polyporales</taxon>
        <taxon>Cerrenaceae</taxon>
        <taxon>Cerrena</taxon>
    </lineage>
</organism>
<keyword evidence="1" id="KW-0863">Zinc-finger</keyword>
<dbReference type="Proteomes" id="UP001385951">
    <property type="component" value="Unassembled WGS sequence"/>
</dbReference>
<evidence type="ECO:0000256" key="1">
    <source>
        <dbReference type="PROSITE-ProRule" id="PRU00325"/>
    </source>
</evidence>
<keyword evidence="5" id="KW-1185">Reference proteome</keyword>
<feature type="region of interest" description="Disordered" evidence="2">
    <location>
        <begin position="969"/>
        <end position="994"/>
    </location>
</feature>
<dbReference type="InterPro" id="IPR007527">
    <property type="entry name" value="Znf_SWIM"/>
</dbReference>
<sequence length="994" mass="113413">MATSHTSAPSSSGMQWDDRKLDVKFNDVALYCTEAQREAIRKIHGPNGCRVAKVFPETPLGQAAAAAFLSEHNLDQCSLDMLESRWSIANVWRWSRKGNIKVVRTLYQCVCGYDTPSRQRGKQQKKIDYPDPSPSPSSSASASEWRRRAAYDFTGCLVHADITYLDIQPRVITRVVGFFEHNDACQGSRLVRYPPVPIDDHVIEVALRQLRQGASVNTIQKTNLNMIQRHAYRNQTKNLDPTRLNVRYEILPGDFSRLYRRHNLEAYGIHIDNRPECNVDDWLNSSSPLYKPDLAQAVFYYMARTDTNDRLKVCISTAEMRDAAWLYCHKKQVVIDGTFGLCSSRLLLWIALGIDETGAGLPVSMFLFSAPTGTKATHAGYDTAILAELFACWKISLGVRNGERFEPYVAITDTDTRERGALILTWPEITLILCKFHVRQCWTNKRKHLLPKGETHRWRSSVKAQLFTLEEVLLNSVHYEAALALLGQNEADFTKMLTHSDPHAVTAGEAALRFIAYLRSTWMSIEMWRSWSKCGREEASQRLKISISDVLPTTNHLEALNGSLKKKYIPQWQHAGRRLRHDVLIHHLVKLILPQIYAHRRMVVNHTSWKTQRFEAAANGLPIMSQRESDEHILTSQGIVRNTPRVWFSYDQVRDNLAHEIIGRGLLHPIETRRLYEQWAKCESSRDRGQFYWLTFHPSGHATCTCPDFLVRRIGACKHLRAYRIILEDWMDKHQIEETYRFPTTAAEAIEVELKNRRWYETTYDYALTAPAVNENLHSSGFPVHFAKCTGLELENPPPGVTLIPPPLLTLERELVLQRDLEPTQNPSDWEDGDDDDEDSLDGEDSCLLVGAIVTSVSPIDMTAPNTLVVPIQSDVNLVHNPNTQALTFQLQTHLDHDIQSVLPMLHGILTTLSQPDPRIRFAESPPVQELRQVLGLLDDKLSYQVGDSIRTSRITHITPINEAANVPRENQKRQVRAPSPEKLQKRKKSYKTL</sequence>
<evidence type="ECO:0000313" key="4">
    <source>
        <dbReference type="EMBL" id="KAK7683504.1"/>
    </source>
</evidence>